<reference evidence="3" key="1">
    <citation type="journal article" date="2019" name="Int. J. Syst. Evol. Microbiol.">
        <title>The Global Catalogue of Microorganisms (GCM) 10K type strain sequencing project: providing services to taxonomists for standard genome sequencing and annotation.</title>
        <authorList>
            <consortium name="The Broad Institute Genomics Platform"/>
            <consortium name="The Broad Institute Genome Sequencing Center for Infectious Disease"/>
            <person name="Wu L."/>
            <person name="Ma J."/>
        </authorList>
    </citation>
    <scope>NUCLEOTIDE SEQUENCE [LARGE SCALE GENOMIC DNA]</scope>
    <source>
        <strain evidence="3">CCUG 36956</strain>
    </source>
</reference>
<keyword evidence="1" id="KW-0732">Signal</keyword>
<evidence type="ECO:0000313" key="2">
    <source>
        <dbReference type="EMBL" id="MFC7297893.1"/>
    </source>
</evidence>
<organism evidence="2 3">
    <name type="scientific">Herminiimonas aquatilis</name>
    <dbReference type="NCBI Taxonomy" id="345342"/>
    <lineage>
        <taxon>Bacteria</taxon>
        <taxon>Pseudomonadati</taxon>
        <taxon>Pseudomonadota</taxon>
        <taxon>Betaproteobacteria</taxon>
        <taxon>Burkholderiales</taxon>
        <taxon>Oxalobacteraceae</taxon>
        <taxon>Herminiimonas</taxon>
    </lineage>
</organism>
<dbReference type="NCBIfam" id="TIGR02001">
    <property type="entry name" value="gcw_chp"/>
    <property type="match status" value="1"/>
</dbReference>
<dbReference type="RefSeq" id="WP_382233016.1">
    <property type="nucleotide sequence ID" value="NZ_JBHTCC010000001.1"/>
</dbReference>
<protein>
    <submittedName>
        <fullName evidence="2">TorF family putative porin</fullName>
    </submittedName>
</protein>
<name>A0ABW2J3D0_9BURK</name>
<dbReference type="Proteomes" id="UP001596379">
    <property type="component" value="Unassembled WGS sequence"/>
</dbReference>
<accession>A0ABW2J3D0</accession>
<keyword evidence="3" id="KW-1185">Reference proteome</keyword>
<dbReference type="EMBL" id="JBHTCC010000001">
    <property type="protein sequence ID" value="MFC7297893.1"/>
    <property type="molecule type" value="Genomic_DNA"/>
</dbReference>
<evidence type="ECO:0000256" key="1">
    <source>
        <dbReference type="SAM" id="SignalP"/>
    </source>
</evidence>
<dbReference type="Pfam" id="PF09694">
    <property type="entry name" value="Gcw_chp"/>
    <property type="match status" value="1"/>
</dbReference>
<gene>
    <name evidence="2" type="ORF">ACFQO0_05550</name>
</gene>
<sequence>MKKLILAVAVMGAFAGVANAQEAATPEHTFTGNLTVATDYRFRGISQTFKQPTVQGGFDYAHSSGFYVGNWNSNVSGNSYTDGSIEMDLYAGYKFAITPDFTADVGALYYYYPGAQVTGGEKYDTTELYVAGTYKWFTAKYSYAISDAFGVANSDGSDYLELNANFEVADKTTLGLHIGKTTVKNNSASDYQDYKISLSRDFGFATIGLAVVATDIDGDLLTTAPSGKSKKLGDTSAVLSISKAF</sequence>
<dbReference type="InterPro" id="IPR010239">
    <property type="entry name" value="CHP02001"/>
</dbReference>
<feature type="chain" id="PRO_5045614715" evidence="1">
    <location>
        <begin position="21"/>
        <end position="245"/>
    </location>
</feature>
<feature type="signal peptide" evidence="1">
    <location>
        <begin position="1"/>
        <end position="20"/>
    </location>
</feature>
<comment type="caution">
    <text evidence="2">The sequence shown here is derived from an EMBL/GenBank/DDBJ whole genome shotgun (WGS) entry which is preliminary data.</text>
</comment>
<proteinExistence type="predicted"/>
<evidence type="ECO:0000313" key="3">
    <source>
        <dbReference type="Proteomes" id="UP001596379"/>
    </source>
</evidence>